<organism evidence="1">
    <name type="scientific">marine sediment metagenome</name>
    <dbReference type="NCBI Taxonomy" id="412755"/>
    <lineage>
        <taxon>unclassified sequences</taxon>
        <taxon>metagenomes</taxon>
        <taxon>ecological metagenomes</taxon>
    </lineage>
</organism>
<dbReference type="AlphaFoldDB" id="A0A0F9JKP3"/>
<name>A0A0F9JKP3_9ZZZZ</name>
<accession>A0A0F9JKP3</accession>
<dbReference type="EMBL" id="LAZR01016033">
    <property type="protein sequence ID" value="KKM06276.1"/>
    <property type="molecule type" value="Genomic_DNA"/>
</dbReference>
<evidence type="ECO:0008006" key="2">
    <source>
        <dbReference type="Google" id="ProtNLM"/>
    </source>
</evidence>
<proteinExistence type="predicted"/>
<comment type="caution">
    <text evidence="1">The sequence shown here is derived from an EMBL/GenBank/DDBJ whole genome shotgun (WGS) entry which is preliminary data.</text>
</comment>
<gene>
    <name evidence="1" type="ORF">LCGC14_1745590</name>
</gene>
<feature type="non-terminal residue" evidence="1">
    <location>
        <position position="48"/>
    </location>
</feature>
<sequence>MATKTQKTIAALEKKAKAAVTELEKLGKPITNANVREQIGPCSFRDLT</sequence>
<evidence type="ECO:0000313" key="1">
    <source>
        <dbReference type="EMBL" id="KKM06276.1"/>
    </source>
</evidence>
<reference evidence="1" key="1">
    <citation type="journal article" date="2015" name="Nature">
        <title>Complex archaea that bridge the gap between prokaryotes and eukaryotes.</title>
        <authorList>
            <person name="Spang A."/>
            <person name="Saw J.H."/>
            <person name="Jorgensen S.L."/>
            <person name="Zaremba-Niedzwiedzka K."/>
            <person name="Martijn J."/>
            <person name="Lind A.E."/>
            <person name="van Eijk R."/>
            <person name="Schleper C."/>
            <person name="Guy L."/>
            <person name="Ettema T.J."/>
        </authorList>
    </citation>
    <scope>NUCLEOTIDE SEQUENCE</scope>
</reference>
<protein>
    <recommendedName>
        <fullName evidence="2">KfrA N-terminal DNA-binding domain-containing protein</fullName>
    </recommendedName>
</protein>